<dbReference type="PANTHER" id="PTHR46843:SF1">
    <property type="entry name" value="BTB_POZ DOMAIN-CONTAINING PROTEIN 16"/>
    <property type="match status" value="1"/>
</dbReference>
<dbReference type="Pfam" id="PF21059">
    <property type="entry name" value="BTBD16_C"/>
    <property type="match status" value="1"/>
</dbReference>
<dbReference type="InterPro" id="IPR048859">
    <property type="entry name" value="BTBD16_C"/>
</dbReference>
<evidence type="ECO:0000313" key="5">
    <source>
        <dbReference type="RefSeq" id="XP_030630897.1"/>
    </source>
</evidence>
<proteinExistence type="predicted"/>
<gene>
    <name evidence="5" type="primary">btbd16</name>
</gene>
<dbReference type="OrthoDB" id="6359943at2759"/>
<organism evidence="4 5">
    <name type="scientific">Chanos chanos</name>
    <name type="common">Milkfish</name>
    <name type="synonym">Mugil chanos</name>
    <dbReference type="NCBI Taxonomy" id="29144"/>
    <lineage>
        <taxon>Eukaryota</taxon>
        <taxon>Metazoa</taxon>
        <taxon>Chordata</taxon>
        <taxon>Craniata</taxon>
        <taxon>Vertebrata</taxon>
        <taxon>Euteleostomi</taxon>
        <taxon>Actinopterygii</taxon>
        <taxon>Neopterygii</taxon>
        <taxon>Teleostei</taxon>
        <taxon>Ostariophysi</taxon>
        <taxon>Gonorynchiformes</taxon>
        <taxon>Chanidae</taxon>
        <taxon>Chanos</taxon>
    </lineage>
</organism>
<dbReference type="AlphaFoldDB" id="A0A6J2VG54"/>
<dbReference type="CTD" id="118663"/>
<dbReference type="Proteomes" id="UP000504632">
    <property type="component" value="Chromosome 5"/>
</dbReference>
<feature type="domain" description="BTBDG BTB/POZ" evidence="3">
    <location>
        <begin position="104"/>
        <end position="219"/>
    </location>
</feature>
<dbReference type="InParanoid" id="A0A6J2VG54"/>
<dbReference type="InterPro" id="IPR042833">
    <property type="entry name" value="BTBD16"/>
</dbReference>
<feature type="domain" description="BTB/POZ" evidence="2">
    <location>
        <begin position="397"/>
        <end position="503"/>
    </location>
</feature>
<dbReference type="CDD" id="cd18492">
    <property type="entry name" value="BACK_BTBD16"/>
    <property type="match status" value="1"/>
</dbReference>
<name>A0A6J2VG54_CHACN</name>
<reference evidence="5" key="1">
    <citation type="submission" date="2025-08" db="UniProtKB">
        <authorList>
            <consortium name="RefSeq"/>
        </authorList>
    </citation>
    <scope>IDENTIFICATION</scope>
</reference>
<protein>
    <recommendedName>
        <fullName evidence="1">BTB/POZ domain-containing protein 16</fullName>
    </recommendedName>
</protein>
<dbReference type="GeneID" id="115812555"/>
<accession>A0A6J2VG54</accession>
<dbReference type="PANTHER" id="PTHR46843">
    <property type="entry name" value="BTB/POZ DOMAIN-CONTAINING PROTEIN 16"/>
    <property type="match status" value="1"/>
</dbReference>
<dbReference type="InterPro" id="IPR056426">
    <property type="entry name" value="BTB_BTBDG"/>
</dbReference>
<dbReference type="Gene3D" id="3.30.710.10">
    <property type="entry name" value="Potassium Channel Kv1.1, Chain A"/>
    <property type="match status" value="1"/>
</dbReference>
<evidence type="ECO:0000259" key="2">
    <source>
        <dbReference type="Pfam" id="PF21059"/>
    </source>
</evidence>
<dbReference type="Pfam" id="PF23998">
    <property type="entry name" value="BTB_BTBDG"/>
    <property type="match status" value="1"/>
</dbReference>
<keyword evidence="4" id="KW-1185">Reference proteome</keyword>
<dbReference type="InterPro" id="IPR011333">
    <property type="entry name" value="SKP1/BTB/POZ_sf"/>
</dbReference>
<evidence type="ECO:0000259" key="3">
    <source>
        <dbReference type="Pfam" id="PF23998"/>
    </source>
</evidence>
<dbReference type="RefSeq" id="XP_030630897.1">
    <property type="nucleotide sequence ID" value="XM_030775037.1"/>
</dbReference>
<evidence type="ECO:0000256" key="1">
    <source>
        <dbReference type="ARBA" id="ARBA00016271"/>
    </source>
</evidence>
<sequence>MYKTIAIVCSIDRMQAGQRKQVGHTNRRQLTSLLDCDLLGQAQVERAMRADIRTSRKTTKKGLENNLNLTLCYASVTMPPMESPLCHGSLNYHNPVCPIAPDTDVILECLGSIWELHYPYLTKAVTLAELCEGSQKQGTTQLQDTADTKRLRRTRRTVTSPTILQLSVKEPSVTKETLSFALRTLYSPSQCPEHWEEGILSTATILGLPHLFQRCLNEMVQKISSVTVCDFHHVSYKYKDTILQRACERWLELHLVTHLSCHINLRDLPFDLLLKTLRCPRLFVSSEYELLKTVLLWVYLQINPNDQILPSHSAVITFFSNCSLKAGIFLEQPIGQKYTVLFQALHLHGITEWHHLEEIQQINLFPQSWLLLIFSRHYYTLQRGGDMSLTDFSTDAIRFGMIIKNESQSCIQTIGLYGFYFILKSTGLDTSDTYGFSLERLRHWDPELSSDSFMTCPFSMVAERHMRYQITVQSCINQEWQVFSSGPINQKFTLRKRFCKSQMYKLKGLCVPILVTFALAFPSS</sequence>
<evidence type="ECO:0000313" key="4">
    <source>
        <dbReference type="Proteomes" id="UP000504632"/>
    </source>
</evidence>